<feature type="domain" description="DUF2179" evidence="7">
    <location>
        <begin position="221"/>
        <end position="275"/>
    </location>
</feature>
<keyword evidence="9" id="KW-1185">Reference proteome</keyword>
<dbReference type="Gene3D" id="3.30.70.120">
    <property type="match status" value="1"/>
</dbReference>
<feature type="transmembrane region" description="Helical" evidence="6">
    <location>
        <begin position="109"/>
        <end position="128"/>
    </location>
</feature>
<dbReference type="EMBL" id="BOSE01000001">
    <property type="protein sequence ID" value="GIP15398.1"/>
    <property type="molecule type" value="Genomic_DNA"/>
</dbReference>
<dbReference type="InterPro" id="IPR003740">
    <property type="entry name" value="YitT"/>
</dbReference>
<proteinExistence type="predicted"/>
<dbReference type="Pfam" id="PF10035">
    <property type="entry name" value="DUF2179"/>
    <property type="match status" value="1"/>
</dbReference>
<gene>
    <name evidence="8" type="ORF">J40TS1_10400</name>
</gene>
<name>A0A920CXK1_9BACL</name>
<evidence type="ECO:0000313" key="8">
    <source>
        <dbReference type="EMBL" id="GIP15398.1"/>
    </source>
</evidence>
<evidence type="ECO:0000256" key="6">
    <source>
        <dbReference type="SAM" id="Phobius"/>
    </source>
</evidence>
<feature type="transmembrane region" description="Helical" evidence="6">
    <location>
        <begin position="149"/>
        <end position="169"/>
    </location>
</feature>
<dbReference type="InterPro" id="IPR019264">
    <property type="entry name" value="DUF2179"/>
</dbReference>
<evidence type="ECO:0000256" key="2">
    <source>
        <dbReference type="ARBA" id="ARBA00022475"/>
    </source>
</evidence>
<dbReference type="InterPro" id="IPR015867">
    <property type="entry name" value="N-reg_PII/ATP_PRibTrfase_C"/>
</dbReference>
<evidence type="ECO:0000256" key="3">
    <source>
        <dbReference type="ARBA" id="ARBA00022692"/>
    </source>
</evidence>
<keyword evidence="3 6" id="KW-0812">Transmembrane</keyword>
<dbReference type="RefSeq" id="WP_373871337.1">
    <property type="nucleotide sequence ID" value="NZ_BOSE01000001.1"/>
</dbReference>
<feature type="transmembrane region" description="Helical" evidence="6">
    <location>
        <begin position="12"/>
        <end position="38"/>
    </location>
</feature>
<evidence type="ECO:0000256" key="4">
    <source>
        <dbReference type="ARBA" id="ARBA00022989"/>
    </source>
</evidence>
<keyword evidence="2" id="KW-1003">Cell membrane</keyword>
<evidence type="ECO:0000256" key="5">
    <source>
        <dbReference type="ARBA" id="ARBA00023136"/>
    </source>
</evidence>
<dbReference type="PANTHER" id="PTHR33545">
    <property type="entry name" value="UPF0750 MEMBRANE PROTEIN YITT-RELATED"/>
    <property type="match status" value="1"/>
</dbReference>
<dbReference type="AlphaFoldDB" id="A0A920CXK1"/>
<accession>A0A920CXK1</accession>
<dbReference type="Pfam" id="PF02588">
    <property type="entry name" value="YitT_membrane"/>
    <property type="match status" value="1"/>
</dbReference>
<evidence type="ECO:0000259" key="7">
    <source>
        <dbReference type="Pfam" id="PF10035"/>
    </source>
</evidence>
<feature type="transmembrane region" description="Helical" evidence="6">
    <location>
        <begin position="58"/>
        <end position="75"/>
    </location>
</feature>
<dbReference type="Proteomes" id="UP000683139">
    <property type="component" value="Unassembled WGS sequence"/>
</dbReference>
<evidence type="ECO:0000256" key="1">
    <source>
        <dbReference type="ARBA" id="ARBA00004651"/>
    </source>
</evidence>
<dbReference type="InterPro" id="IPR051461">
    <property type="entry name" value="UPF0750_membrane"/>
</dbReference>
<dbReference type="GO" id="GO:0005886">
    <property type="term" value="C:plasma membrane"/>
    <property type="evidence" value="ECO:0007669"/>
    <property type="project" value="UniProtKB-SubCell"/>
</dbReference>
<protein>
    <submittedName>
        <fullName evidence="8">Membrane protein</fullName>
    </submittedName>
</protein>
<dbReference type="CDD" id="cd16380">
    <property type="entry name" value="YitT_C"/>
    <property type="match status" value="1"/>
</dbReference>
<comment type="caution">
    <text evidence="8">The sequence shown here is derived from an EMBL/GenBank/DDBJ whole genome shotgun (WGS) entry which is preliminary data.</text>
</comment>
<dbReference type="PANTHER" id="PTHR33545:SF5">
    <property type="entry name" value="UPF0750 MEMBRANE PROTEIN YITT"/>
    <property type="match status" value="1"/>
</dbReference>
<organism evidence="8 9">
    <name type="scientific">Paenibacillus montaniterrae</name>
    <dbReference type="NCBI Taxonomy" id="429341"/>
    <lineage>
        <taxon>Bacteria</taxon>
        <taxon>Bacillati</taxon>
        <taxon>Bacillota</taxon>
        <taxon>Bacilli</taxon>
        <taxon>Bacillales</taxon>
        <taxon>Paenibacillaceae</taxon>
        <taxon>Paenibacillus</taxon>
    </lineage>
</organism>
<reference evidence="8" key="1">
    <citation type="submission" date="2021-03" db="EMBL/GenBank/DDBJ databases">
        <title>Antimicrobial resistance genes in bacteria isolated from Japanese honey, and their potential for conferring macrolide and lincosamide resistance in the American foulbrood pathogen Paenibacillus larvae.</title>
        <authorList>
            <person name="Okamoto M."/>
            <person name="Kumagai M."/>
            <person name="Kanamori H."/>
            <person name="Takamatsu D."/>
        </authorList>
    </citation>
    <scope>NUCLEOTIDE SEQUENCE</scope>
    <source>
        <strain evidence="8">J40TS1</strain>
    </source>
</reference>
<keyword evidence="5 6" id="KW-0472">Membrane</keyword>
<sequence>MAKIMYSRKQFIFRLIMMTASSLLLAFGFNMLLVPLQLLSGGISGVAMVIGYITNSNIGWLYLVLNLPVLIWGWFELGKQIIMWSVYSVITSTLFLQLLPVHALADDMLLGAVYGGIAVGLASGIALRGGGSTGGFDIIASIVTLKKDIPVGMILFGLNGFVIAMHIIFTKDFELAMYSLVSIFVAGKMIDVIHIKHLKVTVFIITTQTEAMLKQLLSHPRGITIIKTRGAYTSSDKDMLMTVRTRYELAELKKQIQSVDKFAFVTIVETVGVVGEFRRLKEG</sequence>
<dbReference type="PIRSF" id="PIRSF006483">
    <property type="entry name" value="Membrane_protein_YitT"/>
    <property type="match status" value="1"/>
</dbReference>
<keyword evidence="4 6" id="KW-1133">Transmembrane helix</keyword>
<feature type="transmembrane region" description="Helical" evidence="6">
    <location>
        <begin position="82"/>
        <end position="103"/>
    </location>
</feature>
<evidence type="ECO:0000313" key="9">
    <source>
        <dbReference type="Proteomes" id="UP000683139"/>
    </source>
</evidence>
<comment type="subcellular location">
    <subcellularLocation>
        <location evidence="1">Cell membrane</location>
        <topology evidence="1">Multi-pass membrane protein</topology>
    </subcellularLocation>
</comment>